<keyword evidence="1" id="KW-0862">Zinc</keyword>
<dbReference type="InterPro" id="IPR001878">
    <property type="entry name" value="Znf_CCHC"/>
</dbReference>
<protein>
    <recommendedName>
        <fullName evidence="2">CCHC-type domain-containing protein</fullName>
    </recommendedName>
</protein>
<dbReference type="InterPro" id="IPR025836">
    <property type="entry name" value="Zn_knuckle_CX2CX4HX4C"/>
</dbReference>
<evidence type="ECO:0000259" key="2">
    <source>
        <dbReference type="PROSITE" id="PS50158"/>
    </source>
</evidence>
<dbReference type="InterPro" id="IPR025558">
    <property type="entry name" value="DUF4283"/>
</dbReference>
<dbReference type="Pfam" id="PF14111">
    <property type="entry name" value="DUF4283"/>
    <property type="match status" value="1"/>
</dbReference>
<dbReference type="InterPro" id="IPR040256">
    <property type="entry name" value="At4g02000-like"/>
</dbReference>
<keyword evidence="4" id="KW-1185">Reference proteome</keyword>
<gene>
    <name evidence="3" type="ORF">TRITD_4Bv1G061840</name>
</gene>
<dbReference type="Gramene" id="TRITD4Bv1G061840.1">
    <property type="protein sequence ID" value="TRITD4Bv1G061840.1"/>
    <property type="gene ID" value="TRITD4Bv1G061840"/>
</dbReference>
<dbReference type="PROSITE" id="PS50158">
    <property type="entry name" value="ZF_CCHC"/>
    <property type="match status" value="1"/>
</dbReference>
<name>A0A9R0SZX4_TRITD</name>
<evidence type="ECO:0000256" key="1">
    <source>
        <dbReference type="PROSITE-ProRule" id="PRU00047"/>
    </source>
</evidence>
<evidence type="ECO:0000313" key="4">
    <source>
        <dbReference type="Proteomes" id="UP000324705"/>
    </source>
</evidence>
<dbReference type="OMA" id="MAAYMEG"/>
<feature type="domain" description="CCHC-type" evidence="2">
    <location>
        <begin position="237"/>
        <end position="251"/>
    </location>
</feature>
<dbReference type="Proteomes" id="UP000324705">
    <property type="component" value="Chromosome 4B"/>
</dbReference>
<dbReference type="PANTHER" id="PTHR31286:SF180">
    <property type="entry name" value="OS10G0362600 PROTEIN"/>
    <property type="match status" value="1"/>
</dbReference>
<organism evidence="3 4">
    <name type="scientific">Triticum turgidum subsp. durum</name>
    <name type="common">Durum wheat</name>
    <name type="synonym">Triticum durum</name>
    <dbReference type="NCBI Taxonomy" id="4567"/>
    <lineage>
        <taxon>Eukaryota</taxon>
        <taxon>Viridiplantae</taxon>
        <taxon>Streptophyta</taxon>
        <taxon>Embryophyta</taxon>
        <taxon>Tracheophyta</taxon>
        <taxon>Spermatophyta</taxon>
        <taxon>Magnoliopsida</taxon>
        <taxon>Liliopsida</taxon>
        <taxon>Poales</taxon>
        <taxon>Poaceae</taxon>
        <taxon>BOP clade</taxon>
        <taxon>Pooideae</taxon>
        <taxon>Triticodae</taxon>
        <taxon>Triticeae</taxon>
        <taxon>Triticinae</taxon>
        <taxon>Triticum</taxon>
    </lineage>
</organism>
<dbReference type="EMBL" id="LT934118">
    <property type="protein sequence ID" value="VAI04583.1"/>
    <property type="molecule type" value="Genomic_DNA"/>
</dbReference>
<dbReference type="PANTHER" id="PTHR31286">
    <property type="entry name" value="GLYCINE-RICH CELL WALL STRUCTURAL PROTEIN 1.8-LIKE"/>
    <property type="match status" value="1"/>
</dbReference>
<dbReference type="AlphaFoldDB" id="A0A9R0SZX4"/>
<dbReference type="Pfam" id="PF14392">
    <property type="entry name" value="zf-CCHC_4"/>
    <property type="match status" value="1"/>
</dbReference>
<accession>A0A9R0SZX4</accession>
<proteinExistence type="predicted"/>
<dbReference type="GO" id="GO:0003676">
    <property type="term" value="F:nucleic acid binding"/>
    <property type="evidence" value="ECO:0007669"/>
    <property type="project" value="InterPro"/>
</dbReference>
<keyword evidence="1" id="KW-0863">Zinc-finger</keyword>
<evidence type="ECO:0000313" key="3">
    <source>
        <dbReference type="EMBL" id="VAI04583.1"/>
    </source>
</evidence>
<keyword evidence="1" id="KW-0479">Metal-binding</keyword>
<dbReference type="GO" id="GO:0008270">
    <property type="term" value="F:zinc ion binding"/>
    <property type="evidence" value="ECO:0007669"/>
    <property type="project" value="UniProtKB-KW"/>
</dbReference>
<sequence length="289" mass="33100">MAAYMEGVEIKFKNLQLCEAEKKGIRIGRKQACSSQVSKIQAVGKLFAERPARAEHVGRTLGGVWSPLFGVDCKDLGRNRFLFIFQQKADKEKALDVGPWRFNNDLLVMEDFVPSRTIDEYEFKTIPIWVRAYGIPIGMMNRETGDLVGEQIGEVIDVDPDVNGDSMGAFMRIKVKLDITIPIMRFITTFTEDEVEQEQKDEMILLGDDEMKEIRNEKKEGEEKIVSFTYEYLPDFCYSCGIIGHTEKSCRTRSRRTGSRQFGSWLRANMYKGISSEERSRAPNNKGKF</sequence>
<reference evidence="3 4" key="1">
    <citation type="submission" date="2017-09" db="EMBL/GenBank/DDBJ databases">
        <authorList>
            <consortium name="International Durum Wheat Genome Sequencing Consortium (IDWGSC)"/>
            <person name="Milanesi L."/>
        </authorList>
    </citation>
    <scope>NUCLEOTIDE SEQUENCE [LARGE SCALE GENOMIC DNA]</scope>
    <source>
        <strain evidence="4">cv. Svevo</strain>
    </source>
</reference>